<name>A0ACC0XGE7_9ROSI</name>
<evidence type="ECO:0000313" key="1">
    <source>
        <dbReference type="EMBL" id="KAJ0017420.1"/>
    </source>
</evidence>
<keyword evidence="2" id="KW-1185">Reference proteome</keyword>
<organism evidence="1 2">
    <name type="scientific">Pistacia integerrima</name>
    <dbReference type="NCBI Taxonomy" id="434235"/>
    <lineage>
        <taxon>Eukaryota</taxon>
        <taxon>Viridiplantae</taxon>
        <taxon>Streptophyta</taxon>
        <taxon>Embryophyta</taxon>
        <taxon>Tracheophyta</taxon>
        <taxon>Spermatophyta</taxon>
        <taxon>Magnoliopsida</taxon>
        <taxon>eudicotyledons</taxon>
        <taxon>Gunneridae</taxon>
        <taxon>Pentapetalae</taxon>
        <taxon>rosids</taxon>
        <taxon>malvids</taxon>
        <taxon>Sapindales</taxon>
        <taxon>Anacardiaceae</taxon>
        <taxon>Pistacia</taxon>
    </lineage>
</organism>
<protein>
    <submittedName>
        <fullName evidence="1">Uncharacterized protein</fullName>
    </submittedName>
</protein>
<reference evidence="2" key="1">
    <citation type="journal article" date="2023" name="G3 (Bethesda)">
        <title>Genome assembly and association tests identify interacting loci associated with vigor, precocity, and sex in interspecific pistachio rootstocks.</title>
        <authorList>
            <person name="Palmer W."/>
            <person name="Jacygrad E."/>
            <person name="Sagayaradj S."/>
            <person name="Cavanaugh K."/>
            <person name="Han R."/>
            <person name="Bertier L."/>
            <person name="Beede B."/>
            <person name="Kafkas S."/>
            <person name="Golino D."/>
            <person name="Preece J."/>
            <person name="Michelmore R."/>
        </authorList>
    </citation>
    <scope>NUCLEOTIDE SEQUENCE [LARGE SCALE GENOMIC DNA]</scope>
</reference>
<proteinExistence type="predicted"/>
<gene>
    <name evidence="1" type="ORF">Pint_10468</name>
</gene>
<comment type="caution">
    <text evidence="1">The sequence shown here is derived from an EMBL/GenBank/DDBJ whole genome shotgun (WGS) entry which is preliminary data.</text>
</comment>
<dbReference type="Proteomes" id="UP001163603">
    <property type="component" value="Chromosome 12"/>
</dbReference>
<dbReference type="EMBL" id="CM047747">
    <property type="protein sequence ID" value="KAJ0017420.1"/>
    <property type="molecule type" value="Genomic_DNA"/>
</dbReference>
<sequence>MVSGLPQLKAPSKLCKDCSVGKQQRDPFSKKNTWRASKILQIVRADICGPIRPISNSKKRKNKTIMNAVHSMLSEKKIPRTFWPEAVNWNVHVLNRIPTYAVRNKLHKKLGVELNHQLITFESLDVSLMFMYLIIKEQSNEEEATKVADNEEENEANFNIDTKEDVENSSSNDLTRESSSTQMKEETERLLI</sequence>
<evidence type="ECO:0000313" key="2">
    <source>
        <dbReference type="Proteomes" id="UP001163603"/>
    </source>
</evidence>
<accession>A0ACC0XGE7</accession>